<feature type="compositionally biased region" description="Low complexity" evidence="1">
    <location>
        <begin position="88"/>
        <end position="101"/>
    </location>
</feature>
<evidence type="ECO:0000313" key="3">
    <source>
        <dbReference type="Proteomes" id="UP000027195"/>
    </source>
</evidence>
<sequence>MDPPPASSQITTPCLYPCKVAGFAFCTKQFCKAHCQQEEYFSKGTYLCVRKKHHLQEADRRKLQIKYPNAIRPSQSIPLLSQASLSQNNHLSSQSGSIASSNNHEPAVNPTANIAASNSQLNPALYSNPPLPTVAPNVTQENLTQLSAASQREAVIDPALLVLNQNPPPAPTQSSLQKKARRGAVADAQPMLRQSYAVVCDSDMAAQYAASKAQAEAARAAEELRQKLDKKSAQSIKVKWAHWEDKKTQESCVARTFAVSVPTWPSFYLGGQEKMLNAVGEVGMEYCYALDLAAGEWEEHDKATARKGLVSGGTFYYRSSDVQLEDLPDDFMDSVSKALAEAGRKRSGQGQMYVESPRKVRRTSAAGWSARRITSDEFLSLTPSSSQAATPSTPTRPTSRPTSCNASRSGLNPFSVIQAIPEQPPAQSSDGPNDTAHTASTNLPQATSCLPNSTSGAASNSDTPPGWPGKTPALDILNQLERLLTSVYGPRDEVSWAIGHAPPEKIHNRVEAFYAANGFCPKKQTLSSQERLFRTWSGDQVSRAKEMLALEPVPWSTFKRQAGIYLGSSESSPANSP</sequence>
<protein>
    <submittedName>
        <fullName evidence="2">Uncharacterized protein</fullName>
    </submittedName>
</protein>
<evidence type="ECO:0000313" key="2">
    <source>
        <dbReference type="EMBL" id="KDQ13591.1"/>
    </source>
</evidence>
<dbReference type="AlphaFoldDB" id="A0A067MPR4"/>
<dbReference type="Proteomes" id="UP000027195">
    <property type="component" value="Unassembled WGS sequence"/>
</dbReference>
<organism evidence="2 3">
    <name type="scientific">Botryobasidium botryosum (strain FD-172 SS1)</name>
    <dbReference type="NCBI Taxonomy" id="930990"/>
    <lineage>
        <taxon>Eukaryota</taxon>
        <taxon>Fungi</taxon>
        <taxon>Dikarya</taxon>
        <taxon>Basidiomycota</taxon>
        <taxon>Agaricomycotina</taxon>
        <taxon>Agaricomycetes</taxon>
        <taxon>Cantharellales</taxon>
        <taxon>Botryobasidiaceae</taxon>
        <taxon>Botryobasidium</taxon>
    </lineage>
</organism>
<dbReference type="InParanoid" id="A0A067MPR4"/>
<name>A0A067MPR4_BOTB1</name>
<dbReference type="EMBL" id="KL198043">
    <property type="protein sequence ID" value="KDQ13591.1"/>
    <property type="molecule type" value="Genomic_DNA"/>
</dbReference>
<feature type="region of interest" description="Disordered" evidence="1">
    <location>
        <begin position="88"/>
        <end position="110"/>
    </location>
</feature>
<reference evidence="3" key="1">
    <citation type="journal article" date="2014" name="Proc. Natl. Acad. Sci. U.S.A.">
        <title>Extensive sampling of basidiomycete genomes demonstrates inadequacy of the white-rot/brown-rot paradigm for wood decay fungi.</title>
        <authorList>
            <person name="Riley R."/>
            <person name="Salamov A.A."/>
            <person name="Brown D.W."/>
            <person name="Nagy L.G."/>
            <person name="Floudas D."/>
            <person name="Held B.W."/>
            <person name="Levasseur A."/>
            <person name="Lombard V."/>
            <person name="Morin E."/>
            <person name="Otillar R."/>
            <person name="Lindquist E.A."/>
            <person name="Sun H."/>
            <person name="LaButti K.M."/>
            <person name="Schmutz J."/>
            <person name="Jabbour D."/>
            <person name="Luo H."/>
            <person name="Baker S.E."/>
            <person name="Pisabarro A.G."/>
            <person name="Walton J.D."/>
            <person name="Blanchette R.A."/>
            <person name="Henrissat B."/>
            <person name="Martin F."/>
            <person name="Cullen D."/>
            <person name="Hibbett D.S."/>
            <person name="Grigoriev I.V."/>
        </authorList>
    </citation>
    <scope>NUCLEOTIDE SEQUENCE [LARGE SCALE GENOMIC DNA]</scope>
    <source>
        <strain evidence="3">FD-172 SS1</strain>
    </source>
</reference>
<evidence type="ECO:0000256" key="1">
    <source>
        <dbReference type="SAM" id="MobiDB-lite"/>
    </source>
</evidence>
<accession>A0A067MPR4</accession>
<dbReference type="HOGENOM" id="CLU_472498_0_0_1"/>
<feature type="region of interest" description="Disordered" evidence="1">
    <location>
        <begin position="422"/>
        <end position="473"/>
    </location>
</feature>
<feature type="compositionally biased region" description="Polar residues" evidence="1">
    <location>
        <begin position="425"/>
        <end position="463"/>
    </location>
</feature>
<feature type="compositionally biased region" description="Low complexity" evidence="1">
    <location>
        <begin position="382"/>
        <end position="403"/>
    </location>
</feature>
<proteinExistence type="predicted"/>
<feature type="region of interest" description="Disordered" evidence="1">
    <location>
        <begin position="342"/>
        <end position="410"/>
    </location>
</feature>
<keyword evidence="3" id="KW-1185">Reference proteome</keyword>
<gene>
    <name evidence="2" type="ORF">BOTBODRAFT_175581</name>
</gene>